<keyword evidence="1 2" id="KW-0597">Phosphoprotein</keyword>
<protein>
    <recommendedName>
        <fullName evidence="3">Response regulatory domain-containing protein</fullName>
    </recommendedName>
</protein>
<evidence type="ECO:0000256" key="1">
    <source>
        <dbReference type="ARBA" id="ARBA00022553"/>
    </source>
</evidence>
<dbReference type="InterPro" id="IPR036890">
    <property type="entry name" value="HATPase_C_sf"/>
</dbReference>
<dbReference type="EMBL" id="MFYX01000084">
    <property type="protein sequence ID" value="OGK03610.1"/>
    <property type="molecule type" value="Genomic_DNA"/>
</dbReference>
<dbReference type="InterPro" id="IPR011006">
    <property type="entry name" value="CheY-like_superfamily"/>
</dbReference>
<evidence type="ECO:0000313" key="4">
    <source>
        <dbReference type="EMBL" id="OGK03610.1"/>
    </source>
</evidence>
<dbReference type="Pfam" id="PF00072">
    <property type="entry name" value="Response_reg"/>
    <property type="match status" value="1"/>
</dbReference>
<dbReference type="SMART" id="SM00448">
    <property type="entry name" value="REC"/>
    <property type="match status" value="1"/>
</dbReference>
<dbReference type="SUPFAM" id="SSF52172">
    <property type="entry name" value="CheY-like"/>
    <property type="match status" value="1"/>
</dbReference>
<gene>
    <name evidence="4" type="ORF">A2519_02420</name>
</gene>
<dbReference type="InterPro" id="IPR001789">
    <property type="entry name" value="Sig_transdc_resp-reg_receiver"/>
</dbReference>
<feature type="domain" description="Response regulatory" evidence="3">
    <location>
        <begin position="9"/>
        <end position="126"/>
    </location>
</feature>
<dbReference type="AlphaFoldDB" id="A0A1F7FAC7"/>
<accession>A0A1F7FAC7</accession>
<dbReference type="PANTHER" id="PTHR44591:SF3">
    <property type="entry name" value="RESPONSE REGULATORY DOMAIN-CONTAINING PROTEIN"/>
    <property type="match status" value="1"/>
</dbReference>
<evidence type="ECO:0000259" key="3">
    <source>
        <dbReference type="PROSITE" id="PS50110"/>
    </source>
</evidence>
<dbReference type="CDD" id="cd16936">
    <property type="entry name" value="HATPase_RsbW-like"/>
    <property type="match status" value="1"/>
</dbReference>
<dbReference type="Proteomes" id="UP000179243">
    <property type="component" value="Unassembled WGS sequence"/>
</dbReference>
<evidence type="ECO:0000313" key="5">
    <source>
        <dbReference type="Proteomes" id="UP000179243"/>
    </source>
</evidence>
<dbReference type="InterPro" id="IPR050595">
    <property type="entry name" value="Bact_response_regulator"/>
</dbReference>
<dbReference type="PROSITE" id="PS50110">
    <property type="entry name" value="RESPONSE_REGULATORY"/>
    <property type="match status" value="1"/>
</dbReference>
<evidence type="ECO:0000256" key="2">
    <source>
        <dbReference type="PROSITE-ProRule" id="PRU00169"/>
    </source>
</evidence>
<feature type="modified residue" description="4-aspartylphosphate" evidence="2">
    <location>
        <position position="59"/>
    </location>
</feature>
<dbReference type="Gene3D" id="3.40.50.2300">
    <property type="match status" value="1"/>
</dbReference>
<comment type="caution">
    <text evidence="4">The sequence shown here is derived from an EMBL/GenBank/DDBJ whole genome shotgun (WGS) entry which is preliminary data.</text>
</comment>
<reference evidence="4 5" key="1">
    <citation type="journal article" date="2016" name="Nat. Commun.">
        <title>Thousands of microbial genomes shed light on interconnected biogeochemical processes in an aquifer system.</title>
        <authorList>
            <person name="Anantharaman K."/>
            <person name="Brown C.T."/>
            <person name="Hug L.A."/>
            <person name="Sharon I."/>
            <person name="Castelle C.J."/>
            <person name="Probst A.J."/>
            <person name="Thomas B.C."/>
            <person name="Singh A."/>
            <person name="Wilkins M.J."/>
            <person name="Karaoz U."/>
            <person name="Brodie E.L."/>
            <person name="Williams K.H."/>
            <person name="Hubbard S.S."/>
            <person name="Banfield J.F."/>
        </authorList>
    </citation>
    <scope>NUCLEOTIDE SEQUENCE [LARGE SCALE GENOMIC DNA]</scope>
</reference>
<proteinExistence type="predicted"/>
<dbReference type="GO" id="GO:0000160">
    <property type="term" value="P:phosphorelay signal transduction system"/>
    <property type="evidence" value="ECO:0007669"/>
    <property type="project" value="InterPro"/>
</dbReference>
<organism evidence="4 5">
    <name type="scientific">Candidatus Raymondbacteria bacterium RIFOXYD12_FULL_49_13</name>
    <dbReference type="NCBI Taxonomy" id="1817890"/>
    <lineage>
        <taxon>Bacteria</taxon>
        <taxon>Raymondiibacteriota</taxon>
    </lineage>
</organism>
<dbReference type="Gene3D" id="3.30.565.10">
    <property type="entry name" value="Histidine kinase-like ATPase, C-terminal domain"/>
    <property type="match status" value="1"/>
</dbReference>
<dbReference type="PANTHER" id="PTHR44591">
    <property type="entry name" value="STRESS RESPONSE REGULATOR PROTEIN 1"/>
    <property type="match status" value="1"/>
</dbReference>
<sequence>MTHIMAQGRILVVDDEVDLLEILSEFLTDKGFTVVTAHDGVEALQTLEKSPAFDLVLSDINMPRMKGFELINQVRKKYPDTKCSLITAYDVNSYIDLAKQYNVGNIFSKTSPFNFPDFLVHVSRLVSGEIFGLEKYFAPAHTIQGIMITNANQIEDAIERIYSAIKDMPKSHKIKTALRELVVNAVYYGAKNEDGAHKDSWKTDMPLESDEYVFITYAFDTEKIGISISDQKGRLKKADVLFWLERNIARDPTTGYVKSINDEHGRGLFISREFIDSLIINVKPGARTEIILLNYNEHKYHGFKPLIINEV</sequence>
<name>A0A1F7FAC7_UNCRA</name>